<feature type="region of interest" description="Disordered" evidence="16">
    <location>
        <begin position="522"/>
        <end position="549"/>
    </location>
</feature>
<dbReference type="EC" id="5.6.2.4" evidence="12"/>
<dbReference type="InterPro" id="IPR038726">
    <property type="entry name" value="PDDEXK_AddAB-type"/>
</dbReference>
<feature type="region of interest" description="Disordered" evidence="16">
    <location>
        <begin position="934"/>
        <end position="966"/>
    </location>
</feature>
<comment type="catalytic activity">
    <reaction evidence="14">
        <text>ATP + H2O = ADP + phosphate + H(+)</text>
        <dbReference type="Rhea" id="RHEA:13065"/>
        <dbReference type="ChEBI" id="CHEBI:15377"/>
        <dbReference type="ChEBI" id="CHEBI:15378"/>
        <dbReference type="ChEBI" id="CHEBI:30616"/>
        <dbReference type="ChEBI" id="CHEBI:43474"/>
        <dbReference type="ChEBI" id="CHEBI:456216"/>
        <dbReference type="EC" id="5.6.2.4"/>
    </reaction>
</comment>
<evidence type="ECO:0000256" key="5">
    <source>
        <dbReference type="ARBA" id="ARBA00022806"/>
    </source>
</evidence>
<evidence type="ECO:0000256" key="16">
    <source>
        <dbReference type="SAM" id="MobiDB-lite"/>
    </source>
</evidence>
<evidence type="ECO:0000256" key="12">
    <source>
        <dbReference type="ARBA" id="ARBA00034808"/>
    </source>
</evidence>
<dbReference type="GO" id="GO:0005829">
    <property type="term" value="C:cytosol"/>
    <property type="evidence" value="ECO:0007669"/>
    <property type="project" value="TreeGrafter"/>
</dbReference>
<evidence type="ECO:0000256" key="3">
    <source>
        <dbReference type="ARBA" id="ARBA00022763"/>
    </source>
</evidence>
<proteinExistence type="predicted"/>
<dbReference type="Pfam" id="PF00580">
    <property type="entry name" value="UvrD-helicase"/>
    <property type="match status" value="1"/>
</dbReference>
<dbReference type="InterPro" id="IPR014151">
    <property type="entry name" value="DNA_helicase_AddA"/>
</dbReference>
<keyword evidence="10" id="KW-0413">Isomerase</keyword>
<dbReference type="NCBIfam" id="TIGR02784">
    <property type="entry name" value="addA_alphas"/>
    <property type="match status" value="1"/>
</dbReference>
<feature type="binding site" evidence="15">
    <location>
        <begin position="28"/>
        <end position="35"/>
    </location>
    <ligand>
        <name>ATP</name>
        <dbReference type="ChEBI" id="CHEBI:30616"/>
    </ligand>
</feature>
<feature type="compositionally biased region" description="Acidic residues" evidence="16">
    <location>
        <begin position="528"/>
        <end position="542"/>
    </location>
</feature>
<keyword evidence="5 15" id="KW-0347">Helicase</keyword>
<evidence type="ECO:0000256" key="2">
    <source>
        <dbReference type="ARBA" id="ARBA00022741"/>
    </source>
</evidence>
<dbReference type="InterPro" id="IPR000212">
    <property type="entry name" value="DNA_helicase_UvrD/REP"/>
</dbReference>
<dbReference type="Pfam" id="PF13361">
    <property type="entry name" value="UvrD_C"/>
    <property type="match status" value="1"/>
</dbReference>
<evidence type="ECO:0000256" key="8">
    <source>
        <dbReference type="ARBA" id="ARBA00023125"/>
    </source>
</evidence>
<keyword evidence="3" id="KW-0227">DNA damage</keyword>
<dbReference type="InterPro" id="IPR014016">
    <property type="entry name" value="UvrD-like_ATP-bd"/>
</dbReference>
<dbReference type="InterPro" id="IPR027417">
    <property type="entry name" value="P-loop_NTPase"/>
</dbReference>
<keyword evidence="6" id="KW-0269">Exonuclease</keyword>
<protein>
    <recommendedName>
        <fullName evidence="12">DNA 3'-5' helicase</fullName>
        <ecNumber evidence="12">5.6.2.4</ecNumber>
    </recommendedName>
    <alternativeName>
        <fullName evidence="13">DNA 3'-5' helicase II</fullName>
    </alternativeName>
</protein>
<keyword evidence="4 15" id="KW-0378">Hydrolase</keyword>
<evidence type="ECO:0000256" key="1">
    <source>
        <dbReference type="ARBA" id="ARBA00022722"/>
    </source>
</evidence>
<dbReference type="PROSITE" id="PS51217">
    <property type="entry name" value="UVRD_HELICASE_CTER"/>
    <property type="match status" value="1"/>
</dbReference>
<dbReference type="SUPFAM" id="SSF52980">
    <property type="entry name" value="Restriction endonuclease-like"/>
    <property type="match status" value="1"/>
</dbReference>
<dbReference type="SUPFAM" id="SSF52540">
    <property type="entry name" value="P-loop containing nucleoside triphosphate hydrolases"/>
    <property type="match status" value="1"/>
</dbReference>
<keyword evidence="20" id="KW-1185">Reference proteome</keyword>
<feature type="compositionally biased region" description="Low complexity" evidence="16">
    <location>
        <begin position="948"/>
        <end position="966"/>
    </location>
</feature>
<keyword evidence="1" id="KW-0540">Nuclease</keyword>
<dbReference type="InterPro" id="IPR014017">
    <property type="entry name" value="DNA_helicase_UvrD-like_C"/>
</dbReference>
<dbReference type="GO" id="GO:0043138">
    <property type="term" value="F:3'-5' DNA helicase activity"/>
    <property type="evidence" value="ECO:0007669"/>
    <property type="project" value="UniProtKB-EC"/>
</dbReference>
<keyword evidence="2 15" id="KW-0547">Nucleotide-binding</keyword>
<evidence type="ECO:0000259" key="18">
    <source>
        <dbReference type="PROSITE" id="PS51217"/>
    </source>
</evidence>
<feature type="compositionally biased region" description="Basic and acidic residues" evidence="16">
    <location>
        <begin position="934"/>
        <end position="943"/>
    </location>
</feature>
<dbReference type="AlphaFoldDB" id="A0A841LGV4"/>
<evidence type="ECO:0000256" key="15">
    <source>
        <dbReference type="PROSITE-ProRule" id="PRU00560"/>
    </source>
</evidence>
<dbReference type="GO" id="GO:0005524">
    <property type="term" value="F:ATP binding"/>
    <property type="evidence" value="ECO:0007669"/>
    <property type="project" value="UniProtKB-UniRule"/>
</dbReference>
<sequence length="1151" mass="121604">MTAARPLARLLATQARAADPEHHAWVAASAGTGKTQVLVARVLRLLLAGVPASAILCITFTKLAAAEMQERVLQRLGFWARADEAALAADLAALGEPTDEPTRLRARRLFAQLLDSPQGLAVQTIHAFSQSLIASFPVEAGVAPGFQTLDDRAGLALRRDLLRSAIETADADADTDFLADVAMLSRQGGEGRLTAILASLGRHAEALAALRNVALEPMLRRGFGLPTDIDAAADLATMVAQHGLNAGTERLLASWRRFANSTAADCGGKAAAWLADPGSAEKLCALYLTGKGEPRKVAVVAAQEKAEPGLKDHFAAMAEAACAIDARQRLHAAVANAARQLRVARRLAADWIAAKARAGVIDYEDMISAARRLLTAPGAADWVRYKLDARIDHLLVDEAQDTNAAQWQIVDALAAEFFAGAGARGPGRRLFVVGDYKQAIFGFQGSDPRVYRDQRQHFEQLADDAGTPLEVVPLATNFRSVAAVLDVVDAVAAILPADALDPDGVPPHLPHRAPAAGAVVLLPPTGENDAEDSDDDEPEEEGERPGQREIDHAQALAQTIARWLDPADPLRLPHNGKPVAPQDIMVLVRRRTAFSAALVAALHSHGVPVAGVDRLKLAEPLAVADMLALIRFVLLPEDDLTLACLCVSPFLGLTHDQLHALAFARPGAGSPGSLWSAMRASTDPAIITARSWLEACLAFADYAAPYEFLERILSGPLQGRAKLLARLGSEALDAIDTMLDQALAFEMLEAPSLQGFLAWVESEDIEIKRDPDAPHGDVRLMTVHGAKGLQAPLVILADTTHGMRKPDSGLLMDFDGRQLPIEPGSTRGLTGPLAVACDAKAAEATQEHWRLLYVALTRAETLLYVAGALPKKGLPEDSWYLQVQAALATLGAGTEADRFHGSDVIAWRQGTPAADAPSELRPDATLLPIPDWVRRPAPEEARPPRPLSPSALAPDTLAAPPAGPAAAAAARRGSALHALFERLPGVAKGRRRALGEAWAATLHPGADAAELVDTVLAVLDDPAFATVFGGESLVEAPVAARLGETVIAGQVDRLLVTDQKVTIIDYKTGRRVPADAAAVPPPHVAQMAGYVAALGAVFPGRRIEAALLYTAGPKLITLPAALLIAHAAPALLPFVTIALNSSAHTPILGPD</sequence>
<dbReference type="InterPro" id="IPR011604">
    <property type="entry name" value="PDDEXK-like_dom_sf"/>
</dbReference>
<dbReference type="Proteomes" id="UP000538147">
    <property type="component" value="Unassembled WGS sequence"/>
</dbReference>
<evidence type="ECO:0000313" key="19">
    <source>
        <dbReference type="EMBL" id="MBB6228208.1"/>
    </source>
</evidence>
<reference evidence="19 20" key="1">
    <citation type="submission" date="2020-08" db="EMBL/GenBank/DDBJ databases">
        <title>Genomic Encyclopedia of Type Strains, Phase IV (KMG-IV): sequencing the most valuable type-strain genomes for metagenomic binning, comparative biology and taxonomic classification.</title>
        <authorList>
            <person name="Goeker M."/>
        </authorList>
    </citation>
    <scope>NUCLEOTIDE SEQUENCE [LARGE SCALE GENOMIC DNA]</scope>
    <source>
        <strain evidence="19 20">DSM 102189</strain>
    </source>
</reference>
<dbReference type="GO" id="GO:0033202">
    <property type="term" value="C:DNA helicase complex"/>
    <property type="evidence" value="ECO:0007669"/>
    <property type="project" value="TreeGrafter"/>
</dbReference>
<keyword evidence="8" id="KW-0238">DNA-binding</keyword>
<evidence type="ECO:0000256" key="6">
    <source>
        <dbReference type="ARBA" id="ARBA00022839"/>
    </source>
</evidence>
<organism evidence="19 20">
    <name type="scientific">Polymorphobacter multimanifer</name>
    <dbReference type="NCBI Taxonomy" id="1070431"/>
    <lineage>
        <taxon>Bacteria</taxon>
        <taxon>Pseudomonadati</taxon>
        <taxon>Pseudomonadota</taxon>
        <taxon>Alphaproteobacteria</taxon>
        <taxon>Sphingomonadales</taxon>
        <taxon>Sphingosinicellaceae</taxon>
        <taxon>Polymorphobacter</taxon>
    </lineage>
</organism>
<comment type="caution">
    <text evidence="19">The sequence shown here is derived from an EMBL/GenBank/DDBJ whole genome shotgun (WGS) entry which is preliminary data.</text>
</comment>
<dbReference type="PANTHER" id="PTHR11070:SF2">
    <property type="entry name" value="ATP-DEPENDENT DNA HELICASE SRS2"/>
    <property type="match status" value="1"/>
</dbReference>
<gene>
    <name evidence="19" type="ORF">FHS79_002393</name>
</gene>
<dbReference type="GO" id="GO:0004527">
    <property type="term" value="F:exonuclease activity"/>
    <property type="evidence" value="ECO:0007669"/>
    <property type="project" value="UniProtKB-KW"/>
</dbReference>
<evidence type="ECO:0000256" key="9">
    <source>
        <dbReference type="ARBA" id="ARBA00023204"/>
    </source>
</evidence>
<dbReference type="Gene3D" id="3.40.50.300">
    <property type="entry name" value="P-loop containing nucleotide triphosphate hydrolases"/>
    <property type="match status" value="4"/>
</dbReference>
<keyword evidence="9" id="KW-0234">DNA repair</keyword>
<dbReference type="Gene3D" id="3.90.320.10">
    <property type="match status" value="1"/>
</dbReference>
<dbReference type="InterPro" id="IPR011335">
    <property type="entry name" value="Restrct_endonuc-II-like"/>
</dbReference>
<dbReference type="RefSeq" id="WP_184200114.1">
    <property type="nucleotide sequence ID" value="NZ_JACIIV010000016.1"/>
</dbReference>
<comment type="catalytic activity">
    <reaction evidence="11">
        <text>Couples ATP hydrolysis with the unwinding of duplex DNA by translocating in the 3'-5' direction.</text>
        <dbReference type="EC" id="5.6.2.4"/>
    </reaction>
</comment>
<accession>A0A841LGV4</accession>
<dbReference type="Pfam" id="PF12705">
    <property type="entry name" value="PDDEXK_1"/>
    <property type="match status" value="1"/>
</dbReference>
<evidence type="ECO:0000313" key="20">
    <source>
        <dbReference type="Proteomes" id="UP000538147"/>
    </source>
</evidence>
<evidence type="ECO:0000256" key="4">
    <source>
        <dbReference type="ARBA" id="ARBA00022801"/>
    </source>
</evidence>
<feature type="domain" description="UvrD-like helicase C-terminal" evidence="18">
    <location>
        <begin position="510"/>
        <end position="788"/>
    </location>
</feature>
<evidence type="ECO:0000259" key="17">
    <source>
        <dbReference type="PROSITE" id="PS51198"/>
    </source>
</evidence>
<evidence type="ECO:0000256" key="14">
    <source>
        <dbReference type="ARBA" id="ARBA00048988"/>
    </source>
</evidence>
<dbReference type="GO" id="GO:0003677">
    <property type="term" value="F:DNA binding"/>
    <property type="evidence" value="ECO:0007669"/>
    <property type="project" value="UniProtKB-KW"/>
</dbReference>
<feature type="domain" description="UvrD-like helicase ATP-binding" evidence="17">
    <location>
        <begin position="7"/>
        <end position="481"/>
    </location>
</feature>
<keyword evidence="7 15" id="KW-0067">ATP-binding</keyword>
<dbReference type="PANTHER" id="PTHR11070">
    <property type="entry name" value="UVRD / RECB / PCRA DNA HELICASE FAMILY MEMBER"/>
    <property type="match status" value="1"/>
</dbReference>
<evidence type="ECO:0000256" key="11">
    <source>
        <dbReference type="ARBA" id="ARBA00034617"/>
    </source>
</evidence>
<evidence type="ECO:0000256" key="7">
    <source>
        <dbReference type="ARBA" id="ARBA00022840"/>
    </source>
</evidence>
<dbReference type="GO" id="GO:0000725">
    <property type="term" value="P:recombinational repair"/>
    <property type="evidence" value="ECO:0007669"/>
    <property type="project" value="TreeGrafter"/>
</dbReference>
<name>A0A841LGV4_9SPHN</name>
<evidence type="ECO:0000256" key="13">
    <source>
        <dbReference type="ARBA" id="ARBA00034923"/>
    </source>
</evidence>
<dbReference type="EMBL" id="JACIIV010000016">
    <property type="protein sequence ID" value="MBB6228208.1"/>
    <property type="molecule type" value="Genomic_DNA"/>
</dbReference>
<dbReference type="PROSITE" id="PS51198">
    <property type="entry name" value="UVRD_HELICASE_ATP_BIND"/>
    <property type="match status" value="1"/>
</dbReference>
<evidence type="ECO:0000256" key="10">
    <source>
        <dbReference type="ARBA" id="ARBA00023235"/>
    </source>
</evidence>